<keyword evidence="1" id="KW-0472">Membrane</keyword>
<name>D2EE87_PARA4</name>
<evidence type="ECO:0000256" key="1">
    <source>
        <dbReference type="SAM" id="Phobius"/>
    </source>
</evidence>
<protein>
    <submittedName>
        <fullName evidence="2">Uncharacterized protein</fullName>
    </submittedName>
</protein>
<keyword evidence="1" id="KW-1133">Transmembrane helix</keyword>
<sequence>MLNTRGQANMIVVLGMVAATIYISLNAFGYISNVGLSSKIEISAQNSIYQTLALKDYLIQEANYNFQKAELFDGLTLQPSTLDCGYINTSQSLPFVPVPEVYYWRNLAGQICLPDNNLIEYGLETLLNKNSFEIVNSSNITIQSNLVINLSNHKAGVFFGNFSAPFLSNKYEFYYNTTATTFSVCSWSSKGCLALISNIPLGLNFNLSGMSFTSLPLQNIISGVIDQSTAVSLFFKGSDVSPSSQYTLATFPNGNVAIIYTNTSNGLTSFYLTPLPNQNLYSLSSAISYDIANGIPSQIKLINNSKSGFSFEGINYTFSVTSTVNGIFSIKPTNYVMFGIQPNFIYYKYILNSIQESGTQNLLFPNNQNIYVSYSLFPLYSPQVCVNYNEGQYNLQNCLTLSDAITGQNYLSKLMQLGISFVNQTFTIGNQRIEGFAQYEIDNYISNAINAVNLKTVSVNGKPKYDWYSALILQLGSPQGTSYLLSKLNKVKESYYGTYIYNCEQNSSDLAYCRNLLSSTLSQDIVALLQQQMPEELSFLSGTNFNINVLNLSVNASEISSCVNSSNYSVNSNYSYSVKSLPVNGNFSEEVLGIPISLDFGYQNNLHLTPTESCGIEKSPYSSGYPGFSEALITNNLTYINCAPVLSQEFLNHTCIASLQTSNPKVANYLNATSSAVKGEYCSKMADGQYFCPYYKVSSFSYEDWITSSNTCPDYFVIDNQNFTTAQNTNYKLVSVYGGGADSASLSFYNKTFALYNGSLNLPGNFSFNVGFNSTGPYAGISAFFSSNSDLLNNVISASFNSLQNPDGIYNYSILTDSENMLAGSNNYIAAGTQNELSFNRYCNDKTICNLTAYLNSNLQSSFYSNSVSATSKVNLLGISTPSKPSSDIISYAFLSNYLPYYKPIENELAYAPVSELNPSLNASFGITTDNNTYFNEVSLNASSFSNTYQLELYLNSNFNIGYLVSGYIKIFGVYTNSVSQLYWWNQTPLQNGGLIWINLTKNVPNELYIVYGQGAYYNGSFSDNGSSVFPFFYSSELNNKPFTFLYPSKNEHDFNAYYSTTGLNLSNTEPIPPYIYSANLSSYYEEFACINKNPFELTLLNATYSAYPPNFNIDELYNDFSTLYPNLTIVNKQTYTNWP</sequence>
<dbReference type="EMBL" id="GG730038">
    <property type="protein sequence ID" value="EEZ93342.1"/>
    <property type="molecule type" value="Genomic_DNA"/>
</dbReference>
<keyword evidence="1" id="KW-0812">Transmembrane</keyword>
<gene>
    <name evidence="2" type="ORF">BJBARM4_0019</name>
</gene>
<organism evidence="2 3">
    <name type="scientific">Candidatus Parvarchaeum acidiphilum ARMAN-4</name>
    <dbReference type="NCBI Taxonomy" id="662760"/>
    <lineage>
        <taxon>Archaea</taxon>
        <taxon>Candidatus Parvarchaeota</taxon>
        <taxon>Candidatus Parvarchaeum</taxon>
    </lineage>
</organism>
<dbReference type="Proteomes" id="UP000009375">
    <property type="component" value="Unassembled WGS sequence"/>
</dbReference>
<evidence type="ECO:0000313" key="2">
    <source>
        <dbReference type="EMBL" id="EEZ93342.1"/>
    </source>
</evidence>
<proteinExistence type="predicted"/>
<accession>D2EE87</accession>
<reference evidence="2 3" key="1">
    <citation type="journal article" date="2010" name="Proc. Natl. Acad. Sci. U.S.A.">
        <title>Enigmatic, ultrasmall, uncultivated Archaea.</title>
        <authorList>
            <person name="Baker B.J."/>
            <person name="Comolli L.R."/>
            <person name="Dick G.J."/>
            <person name="Hauser L.J."/>
            <person name="Hyatt D."/>
            <person name="Dill B.D."/>
            <person name="Land M.L."/>
            <person name="Verberkmoes N.C."/>
            <person name="Hettich R.L."/>
            <person name="Banfield J.F."/>
        </authorList>
    </citation>
    <scope>NUCLEOTIDE SEQUENCE [LARGE SCALE GENOMIC DNA]</scope>
</reference>
<feature type="transmembrane region" description="Helical" evidence="1">
    <location>
        <begin position="12"/>
        <end position="31"/>
    </location>
</feature>
<dbReference type="AlphaFoldDB" id="D2EE87"/>
<evidence type="ECO:0000313" key="3">
    <source>
        <dbReference type="Proteomes" id="UP000009375"/>
    </source>
</evidence>